<reference evidence="1 2" key="1">
    <citation type="journal article" date="2023" name="Plants (Basel)">
        <title>Bridging the Gap: Combining Genomics and Transcriptomics Approaches to Understand Stylosanthes scabra, an Orphan Legume from the Brazilian Caatinga.</title>
        <authorList>
            <person name="Ferreira-Neto J.R.C."/>
            <person name="da Silva M.D."/>
            <person name="Binneck E."/>
            <person name="de Melo N.F."/>
            <person name="da Silva R.H."/>
            <person name="de Melo A.L.T.M."/>
            <person name="Pandolfi V."/>
            <person name="Bustamante F.O."/>
            <person name="Brasileiro-Vidal A.C."/>
            <person name="Benko-Iseppon A.M."/>
        </authorList>
    </citation>
    <scope>NUCLEOTIDE SEQUENCE [LARGE SCALE GENOMIC DNA]</scope>
    <source>
        <tissue evidence="1">Leaves</tissue>
    </source>
</reference>
<gene>
    <name evidence="1" type="ORF">PIB30_040036</name>
</gene>
<protein>
    <submittedName>
        <fullName evidence="1">Uncharacterized protein</fullName>
    </submittedName>
</protein>
<sequence>MGRRNEEIAKKSLEAKTANAAYAYASNADVRMHPLTWTTRPRPETEHGRAHLKLLCRVVTLCLGYGLKCVNDLSCRSLRATDGRNRAIQTGIGGDHRDAQYFNPWPRRL</sequence>
<accession>A0ABU6SEE1</accession>
<name>A0ABU6SEE1_9FABA</name>
<evidence type="ECO:0000313" key="2">
    <source>
        <dbReference type="Proteomes" id="UP001341840"/>
    </source>
</evidence>
<comment type="caution">
    <text evidence="1">The sequence shown here is derived from an EMBL/GenBank/DDBJ whole genome shotgun (WGS) entry which is preliminary data.</text>
</comment>
<dbReference type="Proteomes" id="UP001341840">
    <property type="component" value="Unassembled WGS sequence"/>
</dbReference>
<proteinExistence type="predicted"/>
<dbReference type="EMBL" id="JASCZI010060629">
    <property type="protein sequence ID" value="MED6134770.1"/>
    <property type="molecule type" value="Genomic_DNA"/>
</dbReference>
<evidence type="ECO:0000313" key="1">
    <source>
        <dbReference type="EMBL" id="MED6134770.1"/>
    </source>
</evidence>
<organism evidence="1 2">
    <name type="scientific">Stylosanthes scabra</name>
    <dbReference type="NCBI Taxonomy" id="79078"/>
    <lineage>
        <taxon>Eukaryota</taxon>
        <taxon>Viridiplantae</taxon>
        <taxon>Streptophyta</taxon>
        <taxon>Embryophyta</taxon>
        <taxon>Tracheophyta</taxon>
        <taxon>Spermatophyta</taxon>
        <taxon>Magnoliopsida</taxon>
        <taxon>eudicotyledons</taxon>
        <taxon>Gunneridae</taxon>
        <taxon>Pentapetalae</taxon>
        <taxon>rosids</taxon>
        <taxon>fabids</taxon>
        <taxon>Fabales</taxon>
        <taxon>Fabaceae</taxon>
        <taxon>Papilionoideae</taxon>
        <taxon>50 kb inversion clade</taxon>
        <taxon>dalbergioids sensu lato</taxon>
        <taxon>Dalbergieae</taxon>
        <taxon>Pterocarpus clade</taxon>
        <taxon>Stylosanthes</taxon>
    </lineage>
</organism>
<keyword evidence="2" id="KW-1185">Reference proteome</keyword>